<accession>A0A8T0J9K5</accession>
<organism evidence="3 4">
    <name type="scientific">Ceratodon purpureus</name>
    <name type="common">Fire moss</name>
    <name type="synonym">Dicranum purpureum</name>
    <dbReference type="NCBI Taxonomy" id="3225"/>
    <lineage>
        <taxon>Eukaryota</taxon>
        <taxon>Viridiplantae</taxon>
        <taxon>Streptophyta</taxon>
        <taxon>Embryophyta</taxon>
        <taxon>Bryophyta</taxon>
        <taxon>Bryophytina</taxon>
        <taxon>Bryopsida</taxon>
        <taxon>Dicranidae</taxon>
        <taxon>Pseudoditrichales</taxon>
        <taxon>Ditrichaceae</taxon>
        <taxon>Ceratodon</taxon>
    </lineage>
</organism>
<proteinExistence type="inferred from homology"/>
<dbReference type="PANTHER" id="PTHR22935:SF95">
    <property type="entry name" value="BETA-LACTAMASE-LIKE 1-RELATED"/>
    <property type="match status" value="1"/>
</dbReference>
<dbReference type="AlphaFoldDB" id="A0A8T0J9K5"/>
<dbReference type="OrthoDB" id="428260at2759"/>
<evidence type="ECO:0000259" key="2">
    <source>
        <dbReference type="Pfam" id="PF00144"/>
    </source>
</evidence>
<evidence type="ECO:0000313" key="4">
    <source>
        <dbReference type="Proteomes" id="UP000822688"/>
    </source>
</evidence>
<dbReference type="PANTHER" id="PTHR22935">
    <property type="entry name" value="PENICILLIN-BINDING PROTEIN"/>
    <property type="match status" value="1"/>
</dbReference>
<sequence length="575" mass="62755">MAFESSVRAHDSRMHGCNLYNLASNLQLCVPKEMGGTVVILEERRSAGTEALQEAKMRAELEVEISAAQCAAATILPSDVSPSIDDEFFTSQLTKQIAELQETISKIVQAYHVDVYSIAVVYRNSTIYSAGLVDTPFRIGSITKVFTALGPLLLQKQGVNLNLDDPVKKFLPSFSVVDPDSVHAITLRELMGHTSGLPRDLCAGFCEPDLSEEDSLELVAKMQLARPPWSFLPVYSNLGFAILGHAWEKATSPRKTWSKFLKDELLGPLGMHHTGVPVDLDVEEVELAPGNMYPYLANYSIGWQAPCGDMYSTALDLAKFLKFLLHPTPLLTYEAIREMTHPTTVFPDTSSGLTGFALPWELIEVIPSGTNRSTTLITKNGQLGTYGSVIAFHPDSQLGVAVLTSINATSIAAASQIYELLGIKIMKDLIPAVQSVHSNFISSLYSGFYVCNQTDPVVSAHLKKYTTLQVLGGSISVSTMTLDKNLVANYNVSLVQNGSHGFFTGSRSLVLKPGREQHAFWSSPGPCFAMASLLGSRPEIARPNFPGSVDLYEFQFEPEAKLLQWPALGGMCYKS</sequence>
<gene>
    <name evidence="3" type="ORF">KC19_1G265200</name>
</gene>
<dbReference type="InterPro" id="IPR001466">
    <property type="entry name" value="Beta-lactam-related"/>
</dbReference>
<evidence type="ECO:0000313" key="3">
    <source>
        <dbReference type="EMBL" id="KAG0592594.1"/>
    </source>
</evidence>
<dbReference type="SUPFAM" id="SSF56601">
    <property type="entry name" value="beta-lactamase/transpeptidase-like"/>
    <property type="match status" value="1"/>
</dbReference>
<evidence type="ECO:0000256" key="1">
    <source>
        <dbReference type="ARBA" id="ARBA00038473"/>
    </source>
</evidence>
<dbReference type="EMBL" id="CM026421">
    <property type="protein sequence ID" value="KAG0592594.1"/>
    <property type="molecule type" value="Genomic_DNA"/>
</dbReference>
<dbReference type="Proteomes" id="UP000822688">
    <property type="component" value="Chromosome 1"/>
</dbReference>
<dbReference type="Gene3D" id="3.40.710.10">
    <property type="entry name" value="DD-peptidase/beta-lactamase superfamily"/>
    <property type="match status" value="1"/>
</dbReference>
<keyword evidence="4" id="KW-1185">Reference proteome</keyword>
<dbReference type="Pfam" id="PF00144">
    <property type="entry name" value="Beta-lactamase"/>
    <property type="match status" value="1"/>
</dbReference>
<comment type="similarity">
    <text evidence="1">Belongs to the beta-lactamase family.</text>
</comment>
<feature type="domain" description="Beta-lactamase-related" evidence="2">
    <location>
        <begin position="101"/>
        <end position="409"/>
    </location>
</feature>
<reference evidence="3" key="1">
    <citation type="submission" date="2020-06" db="EMBL/GenBank/DDBJ databases">
        <title>WGS assembly of Ceratodon purpureus strain R40.</title>
        <authorList>
            <person name="Carey S.B."/>
            <person name="Jenkins J."/>
            <person name="Shu S."/>
            <person name="Lovell J.T."/>
            <person name="Sreedasyam A."/>
            <person name="Maumus F."/>
            <person name="Tiley G.P."/>
            <person name="Fernandez-Pozo N."/>
            <person name="Barry K."/>
            <person name="Chen C."/>
            <person name="Wang M."/>
            <person name="Lipzen A."/>
            <person name="Daum C."/>
            <person name="Saski C.A."/>
            <person name="Payton A.C."/>
            <person name="Mcbreen J.C."/>
            <person name="Conrad R.E."/>
            <person name="Kollar L.M."/>
            <person name="Olsson S."/>
            <person name="Huttunen S."/>
            <person name="Landis J.B."/>
            <person name="Wickett N.J."/>
            <person name="Johnson M.G."/>
            <person name="Rensing S.A."/>
            <person name="Grimwood J."/>
            <person name="Schmutz J."/>
            <person name="Mcdaniel S.F."/>
        </authorList>
    </citation>
    <scope>NUCLEOTIDE SEQUENCE</scope>
    <source>
        <strain evidence="3">R40</strain>
    </source>
</reference>
<protein>
    <recommendedName>
        <fullName evidence="2">Beta-lactamase-related domain-containing protein</fullName>
    </recommendedName>
</protein>
<name>A0A8T0J9K5_CERPU</name>
<dbReference type="InterPro" id="IPR012338">
    <property type="entry name" value="Beta-lactam/transpept-like"/>
</dbReference>
<comment type="caution">
    <text evidence="3">The sequence shown here is derived from an EMBL/GenBank/DDBJ whole genome shotgun (WGS) entry which is preliminary data.</text>
</comment>
<dbReference type="InterPro" id="IPR051478">
    <property type="entry name" value="Beta-lactamase-like_AB/R"/>
</dbReference>